<dbReference type="KEGG" id="rsa:RSal33209_1041"/>
<dbReference type="Gene3D" id="3.40.50.720">
    <property type="entry name" value="NAD(P)-binding Rossmann-like Domain"/>
    <property type="match status" value="2"/>
</dbReference>
<organism evidence="4 5">
    <name type="scientific">Renibacterium salmoninarum (strain ATCC 33209 / DSM 20767 / JCM 11484 / NBRC 15589 / NCIMB 2235)</name>
    <dbReference type="NCBI Taxonomy" id="288705"/>
    <lineage>
        <taxon>Bacteria</taxon>
        <taxon>Bacillati</taxon>
        <taxon>Actinomycetota</taxon>
        <taxon>Actinomycetes</taxon>
        <taxon>Micrococcales</taxon>
        <taxon>Micrococcaceae</taxon>
        <taxon>Renibacterium</taxon>
    </lineage>
</organism>
<dbReference type="Proteomes" id="UP000002007">
    <property type="component" value="Chromosome"/>
</dbReference>
<keyword evidence="5" id="KW-1185">Reference proteome</keyword>
<dbReference type="InterPro" id="IPR050223">
    <property type="entry name" value="D-isomer_2-hydroxyacid_DH"/>
</dbReference>
<dbReference type="SUPFAM" id="SSF52283">
    <property type="entry name" value="Formate/glycerate dehydrogenase catalytic domain-like"/>
    <property type="match status" value="1"/>
</dbReference>
<evidence type="ECO:0000256" key="1">
    <source>
        <dbReference type="ARBA" id="ARBA00023002"/>
    </source>
</evidence>
<dbReference type="PANTHER" id="PTHR10996:SF178">
    <property type="entry name" value="2-HYDROXYACID DEHYDROGENASE YGL185C-RELATED"/>
    <property type="match status" value="1"/>
</dbReference>
<dbReference type="InterPro" id="IPR029753">
    <property type="entry name" value="D-isomer_DH_CS"/>
</dbReference>
<dbReference type="GO" id="GO:0016618">
    <property type="term" value="F:hydroxypyruvate reductase [NAD(P)H] activity"/>
    <property type="evidence" value="ECO:0007669"/>
    <property type="project" value="TreeGrafter"/>
</dbReference>
<evidence type="ECO:0000259" key="3">
    <source>
        <dbReference type="Pfam" id="PF02826"/>
    </source>
</evidence>
<gene>
    <name evidence="4" type="ordered locus">RSal33209_1041</name>
</gene>
<dbReference type="GO" id="GO:0030267">
    <property type="term" value="F:glyoxylate reductase (NADPH) activity"/>
    <property type="evidence" value="ECO:0007669"/>
    <property type="project" value="TreeGrafter"/>
</dbReference>
<keyword evidence="1" id="KW-0560">Oxidoreductase</keyword>
<dbReference type="SMR" id="A9WNY4"/>
<dbReference type="eggNOG" id="COG0111">
    <property type="taxonomic scope" value="Bacteria"/>
</dbReference>
<protein>
    <submittedName>
        <fullName evidence="4">D-3-phosphoglycerate dehydrogenase</fullName>
    </submittedName>
</protein>
<dbReference type="CDD" id="cd12166">
    <property type="entry name" value="2-Hacid_dh_7"/>
    <property type="match status" value="1"/>
</dbReference>
<reference evidence="5" key="1">
    <citation type="journal article" date="2008" name="J. Bacteriol.">
        <title>Genome sequence of the fish pathogen Renibacterium salmoninarum suggests reductive evolution away from an environmental Arthrobacter ancestor.</title>
        <authorList>
            <person name="Wiens G.D."/>
            <person name="Rockey D.D."/>
            <person name="Wu Z."/>
            <person name="Chang J."/>
            <person name="Levy R."/>
            <person name="Crane S."/>
            <person name="Chen D.S."/>
            <person name="Capri G.R."/>
            <person name="Burnett J.R."/>
            <person name="Sudheesh P.S."/>
            <person name="Schipma M.J."/>
            <person name="Burd H."/>
            <person name="Bhattacharyya A."/>
            <person name="Rhodes L.D."/>
            <person name="Kaul R."/>
            <person name="Strom M.S."/>
        </authorList>
    </citation>
    <scope>NUCLEOTIDE SEQUENCE [LARGE SCALE GENOMIC DNA]</scope>
    <source>
        <strain evidence="5">ATCC 33209 / DSM 20767 / JCM 11484 / NBRC 15589 / NCIMB 2235</strain>
    </source>
</reference>
<dbReference type="InterPro" id="IPR006140">
    <property type="entry name" value="D-isomer_DH_NAD-bd"/>
</dbReference>
<dbReference type="Pfam" id="PF02826">
    <property type="entry name" value="2-Hacid_dh_C"/>
    <property type="match status" value="1"/>
</dbReference>
<dbReference type="EMBL" id="CP000910">
    <property type="protein sequence ID" value="ABY22779.1"/>
    <property type="molecule type" value="Genomic_DNA"/>
</dbReference>
<evidence type="ECO:0000313" key="4">
    <source>
        <dbReference type="EMBL" id="ABY22779.1"/>
    </source>
</evidence>
<evidence type="ECO:0000313" key="5">
    <source>
        <dbReference type="Proteomes" id="UP000002007"/>
    </source>
</evidence>
<evidence type="ECO:0000256" key="2">
    <source>
        <dbReference type="ARBA" id="ARBA00023027"/>
    </source>
</evidence>
<dbReference type="GO" id="GO:0005829">
    <property type="term" value="C:cytosol"/>
    <property type="evidence" value="ECO:0007669"/>
    <property type="project" value="TreeGrafter"/>
</dbReference>
<dbReference type="PROSITE" id="PS00671">
    <property type="entry name" value="D_2_HYDROXYACID_DH_3"/>
    <property type="match status" value="1"/>
</dbReference>
<feature type="domain" description="D-isomer specific 2-hydroxyacid dehydrogenase NAD-binding" evidence="3">
    <location>
        <begin position="119"/>
        <end position="290"/>
    </location>
</feature>
<dbReference type="AlphaFoldDB" id="A9WNY4"/>
<accession>A9WNY4</accession>
<dbReference type="PANTHER" id="PTHR10996">
    <property type="entry name" value="2-HYDROXYACID DEHYDROGENASE-RELATED"/>
    <property type="match status" value="1"/>
</dbReference>
<name>A9WNY4_RENSM</name>
<dbReference type="InterPro" id="IPR036291">
    <property type="entry name" value="NAD(P)-bd_dom_sf"/>
</dbReference>
<proteinExistence type="predicted"/>
<dbReference type="HOGENOM" id="CLU_019796_1_0_11"/>
<dbReference type="GO" id="GO:0051287">
    <property type="term" value="F:NAD binding"/>
    <property type="evidence" value="ECO:0007669"/>
    <property type="project" value="InterPro"/>
</dbReference>
<dbReference type="SUPFAM" id="SSF51735">
    <property type="entry name" value="NAD(P)-binding Rossmann-fold domains"/>
    <property type="match status" value="1"/>
</dbReference>
<sequence>MLEATKVLLVRNHILIRNVLLPSEELLTSIQPVPDGLNVAVWNLDEASAPFASEEVDAVVLPYVGALAPYQKRLADFPNLKLVQTQTTGFDGVANLGGPQVAICSAAGVHAASTAELAIGLILASLRGLDVAARDQPHALWRHERRTSLADRKVLLLGVGGIGREIEHRLRPFEVSITRVGRTRREDEHGTVHSFQELLELAPQHDVLIAVVPLTEETTGLVGEELLAKLPNGALVVNVGRGAVVDSDALTVEVLSGRLHAALDVFDPEPIPANHPLWRAPKAFITPHLGGDSSAFPRRIAEFLQKQLNSFALGELPANLVRTGFYQE</sequence>
<dbReference type="STRING" id="288705.RSal33209_1041"/>
<keyword evidence="2" id="KW-0520">NAD</keyword>